<organism evidence="2 3">
    <name type="scientific">Serinicoccus hydrothermalis</name>
    <dbReference type="NCBI Taxonomy" id="1758689"/>
    <lineage>
        <taxon>Bacteria</taxon>
        <taxon>Bacillati</taxon>
        <taxon>Actinomycetota</taxon>
        <taxon>Actinomycetes</taxon>
        <taxon>Micrococcales</taxon>
        <taxon>Ornithinimicrobiaceae</taxon>
        <taxon>Serinicoccus</taxon>
    </lineage>
</organism>
<dbReference type="Pfam" id="PF00903">
    <property type="entry name" value="Glyoxalase"/>
    <property type="match status" value="2"/>
</dbReference>
<dbReference type="Proteomes" id="UP000092482">
    <property type="component" value="Chromosome"/>
</dbReference>
<dbReference type="PANTHER" id="PTHR36437">
    <property type="entry name" value="GLYOXALASE/BLEOMYCIN RESISTANCE PROTEIN/DIOXYGENASE"/>
    <property type="match status" value="1"/>
</dbReference>
<feature type="domain" description="VOC" evidence="1">
    <location>
        <begin position="6"/>
        <end position="119"/>
    </location>
</feature>
<feature type="domain" description="VOC" evidence="1">
    <location>
        <begin position="126"/>
        <end position="233"/>
    </location>
</feature>
<evidence type="ECO:0000259" key="1">
    <source>
        <dbReference type="PROSITE" id="PS51819"/>
    </source>
</evidence>
<dbReference type="PROSITE" id="PS51819">
    <property type="entry name" value="VOC"/>
    <property type="match status" value="2"/>
</dbReference>
<sequence length="235" mass="25231">MDITRDISSVTVVVEDLDRALAFYRDVLGCEVRTDTEPFPGVRMVEVAPPGSAVGVALLTREGGLPLGVRYWIDDADLAHRELREAGVHLHEEVLRLEGMPPMFTFDDSEGNTVILLERDQASAAVTDVVACLPVSDLDRAAEFYRAVLGREPDARPMPGLAEWHDRSGSLQVTLDERRAGGGLVTITVTDLRRTAADLAAAGVELEVREGTAVAGFASVEDPDGNLLTLVQAAG</sequence>
<dbReference type="Gene3D" id="3.10.180.10">
    <property type="entry name" value="2,3-Dihydroxybiphenyl 1,2-Dioxygenase, domain 1"/>
    <property type="match status" value="2"/>
</dbReference>
<dbReference type="PANTHER" id="PTHR36437:SF2">
    <property type="entry name" value="GLYOXALASE_BLEOMYCIN RESISTANCE PROTEIN_DIOXYGENASE"/>
    <property type="match status" value="1"/>
</dbReference>
<dbReference type="SUPFAM" id="SSF54593">
    <property type="entry name" value="Glyoxalase/Bleomycin resistance protein/Dihydroxybiphenyl dioxygenase"/>
    <property type="match status" value="2"/>
</dbReference>
<proteinExistence type="predicted"/>
<dbReference type="EMBL" id="CP014989">
    <property type="protein sequence ID" value="ANS77689.1"/>
    <property type="molecule type" value="Genomic_DNA"/>
</dbReference>
<name>A0A1B1N8E1_9MICO</name>
<dbReference type="KEGG" id="serj:SGUI_0293"/>
<evidence type="ECO:0000313" key="2">
    <source>
        <dbReference type="EMBL" id="ANS77689.1"/>
    </source>
</evidence>
<reference evidence="2 3" key="1">
    <citation type="submission" date="2016-03" db="EMBL/GenBank/DDBJ databases">
        <title>Shallow-sea hydrothermal system.</title>
        <authorList>
            <person name="Tang K."/>
        </authorList>
    </citation>
    <scope>NUCLEOTIDE SEQUENCE [LARGE SCALE GENOMIC DNA]</scope>
    <source>
        <strain evidence="2 3">JLT9</strain>
    </source>
</reference>
<keyword evidence="3" id="KW-1185">Reference proteome</keyword>
<evidence type="ECO:0000313" key="3">
    <source>
        <dbReference type="Proteomes" id="UP000092482"/>
    </source>
</evidence>
<protein>
    <recommendedName>
        <fullName evidence="1">VOC domain-containing protein</fullName>
    </recommendedName>
</protein>
<dbReference type="InterPro" id="IPR037523">
    <property type="entry name" value="VOC_core"/>
</dbReference>
<dbReference type="InterPro" id="IPR029068">
    <property type="entry name" value="Glyas_Bleomycin-R_OHBP_Dase"/>
</dbReference>
<dbReference type="InterPro" id="IPR004360">
    <property type="entry name" value="Glyas_Fos-R_dOase_dom"/>
</dbReference>
<dbReference type="AlphaFoldDB" id="A0A1B1N8E1"/>
<accession>A0A1B1N8E1</accession>
<gene>
    <name evidence="2" type="ORF">SGUI_0293</name>
</gene>